<dbReference type="PRINTS" id="PR00412">
    <property type="entry name" value="EPOXHYDRLASE"/>
</dbReference>
<keyword evidence="3 6" id="KW-0378">Hydrolase</keyword>
<dbReference type="Proteomes" id="UP000471745">
    <property type="component" value="Unassembled WGS sequence"/>
</dbReference>
<reference evidence="6 7" key="1">
    <citation type="submission" date="2020-01" db="EMBL/GenBank/DDBJ databases">
        <title>Insect and environment-associated Actinomycetes.</title>
        <authorList>
            <person name="Currrie C."/>
            <person name="Chevrette M."/>
            <person name="Carlson C."/>
            <person name="Stubbendieck R."/>
            <person name="Wendt-Pienkowski E."/>
        </authorList>
    </citation>
    <scope>NUCLEOTIDE SEQUENCE [LARGE SCALE GENOMIC DNA]</scope>
    <source>
        <strain evidence="6 7">SID8189</strain>
    </source>
</reference>
<dbReference type="InterPro" id="IPR029058">
    <property type="entry name" value="AB_hydrolase_fold"/>
</dbReference>
<evidence type="ECO:0000256" key="1">
    <source>
        <dbReference type="ARBA" id="ARBA00010088"/>
    </source>
</evidence>
<keyword evidence="2" id="KW-0058">Aromatic hydrocarbons catabolism</keyword>
<feature type="active site" description="Nucleophile" evidence="4">
    <location>
        <position position="175"/>
    </location>
</feature>
<evidence type="ECO:0000256" key="3">
    <source>
        <dbReference type="ARBA" id="ARBA00022801"/>
    </source>
</evidence>
<dbReference type="InterPro" id="IPR010497">
    <property type="entry name" value="Epoxide_hydro_N"/>
</dbReference>
<feature type="domain" description="Epoxide hydrolase N-terminal" evidence="5">
    <location>
        <begin position="5"/>
        <end position="110"/>
    </location>
</feature>
<comment type="similarity">
    <text evidence="1">Belongs to the peptidase S33 family.</text>
</comment>
<keyword evidence="7" id="KW-1185">Reference proteome</keyword>
<accession>A0A9X5CMP0</accession>
<sequence>MSTDVHPYRIAIGDEALADLRRRLADTRWPDRETVDDWSQGVPLAYIRELAAYWRDGYDWRGAEARLNAVPQFRTEIDGLGLHFLHARSPHPDALPLLLTHGWPGGVVEFLDLVEPLTSPDDPAEAFHVVCPSLPGYGFSDSPAGPGWGVERIADAWAELMDRLGYGRWAAHGGDWGAFVTAQLGHTAADRLAGIHLTMAFAGPPEGEVELSPRDYAGLAALKEFQRNESGYSAIQSTRPQTLGYGLADSPVAQLAWITEKFWTWTDHDGDLDKAVPRDRLLDMVSLYWLTGTATSSARLYWESHNKVPLHQVDVPTGITIFPKDARMPRPWLEGRFTQLRHWCDADSGGHFPALERPEFLVAELRDFLRPLRKQA</sequence>
<evidence type="ECO:0000256" key="4">
    <source>
        <dbReference type="PIRSR" id="PIRSR001112-1"/>
    </source>
</evidence>
<dbReference type="SUPFAM" id="SSF53474">
    <property type="entry name" value="alpha/beta-Hydrolases"/>
    <property type="match status" value="1"/>
</dbReference>
<gene>
    <name evidence="6" type="ORF">G3I18_22575</name>
</gene>
<dbReference type="GO" id="GO:0097176">
    <property type="term" value="P:epoxide metabolic process"/>
    <property type="evidence" value="ECO:0007669"/>
    <property type="project" value="TreeGrafter"/>
</dbReference>
<evidence type="ECO:0000313" key="7">
    <source>
        <dbReference type="Proteomes" id="UP000471745"/>
    </source>
</evidence>
<dbReference type="PANTHER" id="PTHR21661">
    <property type="entry name" value="EPOXIDE HYDROLASE 1-RELATED"/>
    <property type="match status" value="1"/>
</dbReference>
<dbReference type="InterPro" id="IPR000639">
    <property type="entry name" value="Epox_hydrolase-like"/>
</dbReference>
<dbReference type="Pfam" id="PF06441">
    <property type="entry name" value="EHN"/>
    <property type="match status" value="1"/>
</dbReference>
<evidence type="ECO:0000259" key="5">
    <source>
        <dbReference type="Pfam" id="PF06441"/>
    </source>
</evidence>
<dbReference type="PANTHER" id="PTHR21661:SF35">
    <property type="entry name" value="EPOXIDE HYDROLASE"/>
    <property type="match status" value="1"/>
</dbReference>
<dbReference type="AlphaFoldDB" id="A0A9X5CMP0"/>
<protein>
    <submittedName>
        <fullName evidence="6">Epoxide hydrolase</fullName>
    </submittedName>
</protein>
<dbReference type="EMBL" id="JAAGNA010000790">
    <property type="protein sequence ID" value="NEC51324.1"/>
    <property type="molecule type" value="Genomic_DNA"/>
</dbReference>
<evidence type="ECO:0000256" key="2">
    <source>
        <dbReference type="ARBA" id="ARBA00022797"/>
    </source>
</evidence>
<proteinExistence type="inferred from homology"/>
<dbReference type="InterPro" id="IPR016292">
    <property type="entry name" value="Epoxide_hydrolase"/>
</dbReference>
<feature type="active site" description="Proton donor" evidence="4">
    <location>
        <position position="301"/>
    </location>
</feature>
<organism evidence="6 7">
    <name type="scientific">Actinospica acidiphila</name>
    <dbReference type="NCBI Taxonomy" id="304899"/>
    <lineage>
        <taxon>Bacteria</taxon>
        <taxon>Bacillati</taxon>
        <taxon>Actinomycetota</taxon>
        <taxon>Actinomycetes</taxon>
        <taxon>Catenulisporales</taxon>
        <taxon>Actinospicaceae</taxon>
        <taxon>Actinospica</taxon>
    </lineage>
</organism>
<name>A0A9X5CMP0_9ACTN</name>
<dbReference type="Gene3D" id="3.40.50.1820">
    <property type="entry name" value="alpha/beta hydrolase"/>
    <property type="match status" value="1"/>
</dbReference>
<dbReference type="GO" id="GO:0004301">
    <property type="term" value="F:epoxide hydrolase activity"/>
    <property type="evidence" value="ECO:0007669"/>
    <property type="project" value="TreeGrafter"/>
</dbReference>
<dbReference type="PIRSF" id="PIRSF001112">
    <property type="entry name" value="Epoxide_hydrolase"/>
    <property type="match status" value="1"/>
</dbReference>
<comment type="caution">
    <text evidence="6">The sequence shown here is derived from an EMBL/GenBank/DDBJ whole genome shotgun (WGS) entry which is preliminary data.</text>
</comment>
<evidence type="ECO:0000313" key="6">
    <source>
        <dbReference type="EMBL" id="NEC51324.1"/>
    </source>
</evidence>
<feature type="active site" description="Proton acceptor" evidence="4">
    <location>
        <position position="351"/>
    </location>
</feature>